<keyword evidence="2" id="KW-1003">Cell membrane</keyword>
<dbReference type="GeneID" id="36834570"/>
<evidence type="ECO:0000256" key="5">
    <source>
        <dbReference type="ARBA" id="ARBA00023136"/>
    </source>
</evidence>
<reference evidence="8" key="3">
    <citation type="submission" date="2020-03" db="EMBL/GenBank/DDBJ databases">
        <title>Sequencing and Assembly of Multiple Reported Metal-Biooxidizing Members of the Extremely Thermoacidophilic Archaeal Family Sulfolobaceae.</title>
        <authorList>
            <person name="Counts J.A."/>
            <person name="Kelly R.M."/>
        </authorList>
    </citation>
    <scope>NUCLEOTIDE SEQUENCE [LARGE SCALE GENOMIC DNA]</scope>
    <source>
        <strain evidence="8">HO1-1</strain>
    </source>
</reference>
<feature type="transmembrane region" description="Helical" evidence="6">
    <location>
        <begin position="6"/>
        <end position="29"/>
    </location>
</feature>
<proteinExistence type="predicted"/>
<dbReference type="AlphaFoldDB" id="A0A2U9ISP4"/>
<evidence type="ECO:0000256" key="6">
    <source>
        <dbReference type="SAM" id="Phobius"/>
    </source>
</evidence>
<keyword evidence="6" id="KW-0812">Transmembrane</keyword>
<organism evidence="7 8">
    <name type="scientific">Metallosphaera hakonensis JCM 8857 = DSM 7519</name>
    <dbReference type="NCBI Taxonomy" id="1293036"/>
    <lineage>
        <taxon>Archaea</taxon>
        <taxon>Thermoproteota</taxon>
        <taxon>Thermoprotei</taxon>
        <taxon>Sulfolobales</taxon>
        <taxon>Sulfolobaceae</taxon>
        <taxon>Metallosphaera</taxon>
    </lineage>
</organism>
<reference evidence="7 8" key="1">
    <citation type="submission" date="2018-05" db="EMBL/GenBank/DDBJ databases">
        <title>Complete Genome Sequences of Extremely Thermoacidophilic, Metal-Mobilizing Type-Strain Members of the Archaeal Family Sulfolobaceae: Acidianus brierleyi DSM-1651T, Acidianus sulfidivorans DSM-18786T, Metallosphaera hakonensis DSM-7519T, and Metallosphaera prunae DSM-10039T.</title>
        <authorList>
            <person name="Counts J.A."/>
            <person name="Kelly R.M."/>
        </authorList>
    </citation>
    <scope>NUCLEOTIDE SEQUENCE [LARGE SCALE GENOMIC DNA]</scope>
    <source>
        <strain evidence="7 8">HO1-1</strain>
    </source>
</reference>
<protein>
    <submittedName>
        <fullName evidence="7">Glycosyl transferase</fullName>
    </submittedName>
</protein>
<gene>
    <name evidence="7" type="ORF">DFR87_04470</name>
</gene>
<dbReference type="PANTHER" id="PTHR22913:SF12">
    <property type="entry name" value="MANNURONAN SYNTHASE"/>
    <property type="match status" value="1"/>
</dbReference>
<evidence type="ECO:0000256" key="1">
    <source>
        <dbReference type="ARBA" id="ARBA00004236"/>
    </source>
</evidence>
<dbReference type="Gene3D" id="3.90.550.10">
    <property type="entry name" value="Spore Coat Polysaccharide Biosynthesis Protein SpsA, Chain A"/>
    <property type="match status" value="1"/>
</dbReference>
<dbReference type="PANTHER" id="PTHR22913">
    <property type="entry name" value="HYALURONAN SYNTHASE"/>
    <property type="match status" value="1"/>
</dbReference>
<keyword evidence="4 7" id="KW-0808">Transferase</keyword>
<dbReference type="SUPFAM" id="SSF53448">
    <property type="entry name" value="Nucleotide-diphospho-sugar transferases"/>
    <property type="match status" value="1"/>
</dbReference>
<reference evidence="8" key="2">
    <citation type="submission" date="2020-03" db="EMBL/GenBank/DDBJ databases">
        <title>Complete Genome Sequences of Extremely Thermoacidophilic, Metal-Mobilizing Type-Strain Members of the Archaeal Family Sulfolobaceae: Acidianus brierleyi DSM-1651T, Acidianus sulfidivorans DSM-18786T, Metallosphaera hakonensis DSM-7519T, and Metallosphaera prunae DSM-10039T.</title>
        <authorList>
            <person name="Counts J.A."/>
            <person name="Kelly R.M."/>
        </authorList>
    </citation>
    <scope>NUCLEOTIDE SEQUENCE [LARGE SCALE GENOMIC DNA]</scope>
    <source>
        <strain evidence="8">HO1-1</strain>
    </source>
</reference>
<dbReference type="GO" id="GO:0085029">
    <property type="term" value="P:extracellular matrix assembly"/>
    <property type="evidence" value="ECO:0007669"/>
    <property type="project" value="TreeGrafter"/>
</dbReference>
<keyword evidence="3" id="KW-0328">Glycosyltransferase</keyword>
<keyword evidence="5 6" id="KW-0472">Membrane</keyword>
<dbReference type="InterPro" id="IPR029044">
    <property type="entry name" value="Nucleotide-diphossugar_trans"/>
</dbReference>
<evidence type="ECO:0000256" key="2">
    <source>
        <dbReference type="ARBA" id="ARBA00022475"/>
    </source>
</evidence>
<dbReference type="Pfam" id="PF13641">
    <property type="entry name" value="Glyco_tranf_2_3"/>
    <property type="match status" value="1"/>
</dbReference>
<sequence length="451" mass="51506">MNHLDAFYLIFASVTLFLSLTYFLLNSYFSLNTRKFKRVQTNDISDVTVLIPVYGEKEEVFERVVSSVSRQGVKFLVVGDGCDEPYKSIATKYGGEFLRTPVRSGKRKAVSWGIQHVNSKFVLLLDSDTILPDKGIHNMISLMDDNVGGVSVNVRNAKTGNIFYLAELIERLKETTMRAVNGSGYAVLLNGKCSLYRTELVKPFILSEEYRNPTFMGRRALIGDDKQLTNYVISKGFRAIVDFETTVLTYPPETVKKLYKQLLRWGRANYYFFFKEITDGTMIKRGPIYVYNFFYTTLLPFLVLGISIFDMIFLGSTLVDTNVSDYEMALIHGGDFILHIPILLAKRIVFALLLGEIGTHNSFRLPVQGLHVHIMGDTLLHFPRIGFKYSIILIHLASYLTAIPFVYALWRLLQDEKLKVLFIGSLALVIQLFVSMYALVTVWDQDKWLTR</sequence>
<accession>A0A2U9ISP4</accession>
<dbReference type="RefSeq" id="WP_110368988.1">
    <property type="nucleotide sequence ID" value="NZ_CP029287.2"/>
</dbReference>
<dbReference type="Proteomes" id="UP000247586">
    <property type="component" value="Chromosome"/>
</dbReference>
<comment type="subcellular location">
    <subcellularLocation>
        <location evidence="1">Cell membrane</location>
    </subcellularLocation>
</comment>
<dbReference type="STRING" id="1293036.GCA_001315825_01147"/>
<evidence type="ECO:0000256" key="4">
    <source>
        <dbReference type="ARBA" id="ARBA00022679"/>
    </source>
</evidence>
<evidence type="ECO:0000256" key="3">
    <source>
        <dbReference type="ARBA" id="ARBA00022676"/>
    </source>
</evidence>
<feature type="transmembrane region" description="Helical" evidence="6">
    <location>
        <begin position="389"/>
        <end position="410"/>
    </location>
</feature>
<dbReference type="GO" id="GO:0005886">
    <property type="term" value="C:plasma membrane"/>
    <property type="evidence" value="ECO:0007669"/>
    <property type="project" value="UniProtKB-SubCell"/>
</dbReference>
<dbReference type="GO" id="GO:0050501">
    <property type="term" value="F:hyaluronan synthase activity"/>
    <property type="evidence" value="ECO:0007669"/>
    <property type="project" value="TreeGrafter"/>
</dbReference>
<keyword evidence="6" id="KW-1133">Transmembrane helix</keyword>
<dbReference type="EMBL" id="CP029287">
    <property type="protein sequence ID" value="AWR99069.1"/>
    <property type="molecule type" value="Genomic_DNA"/>
</dbReference>
<name>A0A2U9ISP4_9CREN</name>
<evidence type="ECO:0000313" key="8">
    <source>
        <dbReference type="Proteomes" id="UP000247586"/>
    </source>
</evidence>
<dbReference type="OrthoDB" id="46222at2157"/>
<keyword evidence="8" id="KW-1185">Reference proteome</keyword>
<dbReference type="GO" id="GO:0030213">
    <property type="term" value="P:hyaluronan biosynthetic process"/>
    <property type="evidence" value="ECO:0007669"/>
    <property type="project" value="TreeGrafter"/>
</dbReference>
<dbReference type="CDD" id="cd06434">
    <property type="entry name" value="GT2_HAS"/>
    <property type="match status" value="1"/>
</dbReference>
<feature type="transmembrane region" description="Helical" evidence="6">
    <location>
        <begin position="293"/>
        <end position="316"/>
    </location>
</feature>
<feature type="transmembrane region" description="Helical" evidence="6">
    <location>
        <begin position="422"/>
        <end position="443"/>
    </location>
</feature>
<evidence type="ECO:0000313" key="7">
    <source>
        <dbReference type="EMBL" id="AWR99069.1"/>
    </source>
</evidence>
<dbReference type="KEGG" id="mhk:DFR87_04470"/>